<dbReference type="EMBL" id="CP089983">
    <property type="protein sequence ID" value="WXB01752.1"/>
    <property type="molecule type" value="Genomic_DNA"/>
</dbReference>
<dbReference type="SUPFAM" id="SSF53474">
    <property type="entry name" value="alpha/beta-Hydrolases"/>
    <property type="match status" value="1"/>
</dbReference>
<dbReference type="GO" id="GO:0016787">
    <property type="term" value="F:hydrolase activity"/>
    <property type="evidence" value="ECO:0007669"/>
    <property type="project" value="UniProtKB-KW"/>
</dbReference>
<proteinExistence type="predicted"/>
<evidence type="ECO:0000313" key="1">
    <source>
        <dbReference type="EMBL" id="WXB01752.1"/>
    </source>
</evidence>
<name>A0ABZ2KZJ8_9BACT</name>
<dbReference type="InterPro" id="IPR029058">
    <property type="entry name" value="AB_hydrolase_fold"/>
</dbReference>
<dbReference type="Gene3D" id="3.40.50.1820">
    <property type="entry name" value="alpha/beta hydrolase"/>
    <property type="match status" value="1"/>
</dbReference>
<reference evidence="1" key="1">
    <citation type="submission" date="2021-12" db="EMBL/GenBank/DDBJ databases">
        <title>Discovery of the Pendulisporaceae a myxobacterial family with distinct sporulation behavior and unique specialized metabolism.</title>
        <authorList>
            <person name="Garcia R."/>
            <person name="Popoff A."/>
            <person name="Bader C.D."/>
            <person name="Loehr J."/>
            <person name="Walesch S."/>
            <person name="Walt C."/>
            <person name="Boldt J."/>
            <person name="Bunk B."/>
            <person name="Haeckl F.J.F.P.J."/>
            <person name="Gunesch A.P."/>
            <person name="Birkelbach J."/>
            <person name="Nuebel U."/>
            <person name="Pietschmann T."/>
            <person name="Bach T."/>
            <person name="Mueller R."/>
        </authorList>
    </citation>
    <scope>NUCLEOTIDE SEQUENCE</scope>
    <source>
        <strain evidence="1">MSr11367</strain>
    </source>
</reference>
<organism evidence="1 2">
    <name type="scientific">Pendulispora rubella</name>
    <dbReference type="NCBI Taxonomy" id="2741070"/>
    <lineage>
        <taxon>Bacteria</taxon>
        <taxon>Pseudomonadati</taxon>
        <taxon>Myxococcota</taxon>
        <taxon>Myxococcia</taxon>
        <taxon>Myxococcales</taxon>
        <taxon>Sorangiineae</taxon>
        <taxon>Pendulisporaceae</taxon>
        <taxon>Pendulispora</taxon>
    </lineage>
</organism>
<accession>A0ABZ2KZJ8</accession>
<dbReference type="InterPro" id="IPR019149">
    <property type="entry name" value="ABHD18"/>
</dbReference>
<dbReference type="Pfam" id="PF09752">
    <property type="entry name" value="ABHD18"/>
    <property type="match status" value="1"/>
</dbReference>
<dbReference type="Proteomes" id="UP001374803">
    <property type="component" value="Chromosome"/>
</dbReference>
<protein>
    <submittedName>
        <fullName evidence="1">Alpha/beta hydrolase family protein</fullName>
    </submittedName>
</protein>
<dbReference type="RefSeq" id="WP_394831371.1">
    <property type="nucleotide sequence ID" value="NZ_CP089929.1"/>
</dbReference>
<gene>
    <name evidence="1" type="ORF">LVJ94_33155</name>
</gene>
<evidence type="ECO:0000313" key="2">
    <source>
        <dbReference type="Proteomes" id="UP001374803"/>
    </source>
</evidence>
<dbReference type="PANTHER" id="PTHR13617:SF14">
    <property type="entry name" value="PROTEIN ABHD18"/>
    <property type="match status" value="1"/>
</dbReference>
<dbReference type="PANTHER" id="PTHR13617">
    <property type="entry name" value="PROTEIN ABHD18"/>
    <property type="match status" value="1"/>
</dbReference>
<keyword evidence="2" id="KW-1185">Reference proteome</keyword>
<keyword evidence="1" id="KW-0378">Hydrolase</keyword>
<sequence length="337" mass="36540">MIDIDAKFSTVHADDSVISGHIVDRLYARFGRRGERLFAHGWGDDALLERLSADVFRPSPANVTITWEGDHGHFASPLADALPAEVRTARVRRLRAAGSPRRTACVLLAGSREEGFALRESIYRPLTTEGIDLVLLENPFYGLRRPAGQDGANLRTVAEHGLMNVAIVAEAHALLAALRAEGYARLGIAGYSMGGYMAALTAVFTDAPLAVAALAAGSSPAPVFVRGGLSHSIDFAKLGAPSLGDARARERLYALFDTARITQWPAPVHAESTILLGCRRDGYVPASETRALHAHWPKSVLRWIDAGHISALFTERRALRAAVRDAFERLPNDTRRP</sequence>